<gene>
    <name evidence="3" type="ORF">LVJ83_06390</name>
</gene>
<keyword evidence="4" id="KW-1185">Reference proteome</keyword>
<feature type="compositionally biased region" description="Low complexity" evidence="1">
    <location>
        <begin position="74"/>
        <end position="88"/>
    </location>
</feature>
<proteinExistence type="predicted"/>
<feature type="signal peptide" evidence="2">
    <location>
        <begin position="1"/>
        <end position="18"/>
    </location>
</feature>
<evidence type="ECO:0008006" key="5">
    <source>
        <dbReference type="Google" id="ProtNLM"/>
    </source>
</evidence>
<feature type="chain" id="PRO_5045070957" description="DUF4124 domain-containing protein" evidence="2">
    <location>
        <begin position="19"/>
        <end position="117"/>
    </location>
</feature>
<sequence>MKKWFAAATCCMALPLAAAPVYTCRNGTETVYTSEPLGHCREDKLPGISRYEGAAASLKPAAKRKPKAVQKTPQRSSKASSRKTSAQTGAKQAGQKRIKGQGNKGFPAVAGKEVQAR</sequence>
<dbReference type="Proteomes" id="UP000829817">
    <property type="component" value="Chromosome"/>
</dbReference>
<reference evidence="3 4" key="1">
    <citation type="journal article" date="2022" name="Res Sq">
        <title>Evolution of multicellular longitudinally dividing oral cavity symbionts (Neisseriaceae).</title>
        <authorList>
            <person name="Nyongesa S."/>
            <person name="Weber P."/>
            <person name="Bernet E."/>
            <person name="Pullido F."/>
            <person name="Nieckarz M."/>
            <person name="Delaby M."/>
            <person name="Nieves C."/>
            <person name="Viehboeck T."/>
            <person name="Krause N."/>
            <person name="Rivera-Millot A."/>
            <person name="Nakamura A."/>
            <person name="Vischer N."/>
            <person name="VanNieuwenhze M."/>
            <person name="Brun Y."/>
            <person name="Cava F."/>
            <person name="Bulgheresi S."/>
            <person name="Veyrier F."/>
        </authorList>
    </citation>
    <scope>NUCLEOTIDE SEQUENCE [LARGE SCALE GENOMIC DNA]</scope>
    <source>
        <strain evidence="3 4">CCUG 63373m</strain>
    </source>
</reference>
<evidence type="ECO:0000256" key="1">
    <source>
        <dbReference type="SAM" id="MobiDB-lite"/>
    </source>
</evidence>
<feature type="region of interest" description="Disordered" evidence="1">
    <location>
        <begin position="56"/>
        <end position="117"/>
    </location>
</feature>
<dbReference type="EMBL" id="CP091508">
    <property type="protein sequence ID" value="UOO83084.1"/>
    <property type="molecule type" value="Genomic_DNA"/>
</dbReference>
<dbReference type="RefSeq" id="WP_244787413.1">
    <property type="nucleotide sequence ID" value="NZ_CP091508.1"/>
</dbReference>
<accession>A0ABY4DWL1</accession>
<keyword evidence="2" id="KW-0732">Signal</keyword>
<organism evidence="3 4">
    <name type="scientific">Uruburuella testudinis</name>
    <dbReference type="NCBI Taxonomy" id="1282863"/>
    <lineage>
        <taxon>Bacteria</taxon>
        <taxon>Pseudomonadati</taxon>
        <taxon>Pseudomonadota</taxon>
        <taxon>Betaproteobacteria</taxon>
        <taxon>Neisseriales</taxon>
        <taxon>Neisseriaceae</taxon>
        <taxon>Uruburuella</taxon>
    </lineage>
</organism>
<evidence type="ECO:0000256" key="2">
    <source>
        <dbReference type="SAM" id="SignalP"/>
    </source>
</evidence>
<evidence type="ECO:0000313" key="3">
    <source>
        <dbReference type="EMBL" id="UOO83084.1"/>
    </source>
</evidence>
<name>A0ABY4DWL1_9NEIS</name>
<evidence type="ECO:0000313" key="4">
    <source>
        <dbReference type="Proteomes" id="UP000829817"/>
    </source>
</evidence>
<protein>
    <recommendedName>
        <fullName evidence="5">DUF4124 domain-containing protein</fullName>
    </recommendedName>
</protein>